<dbReference type="AlphaFoldDB" id="A0A8C5E1R8"/>
<name>A0A8C5E1R8_GOUWI</name>
<protein>
    <recommendedName>
        <fullName evidence="4">Secreted protein</fullName>
    </recommendedName>
</protein>
<sequence>LMRSVCFFLLILIMACLCSNPIGQADGFKPTDSSIFYFNFCIFYAKSPPESDYFNLDKHGLHSGHCKYPCSLANA</sequence>
<proteinExistence type="predicted"/>
<accession>A0A8C5E1R8</accession>
<evidence type="ECO:0008006" key="4">
    <source>
        <dbReference type="Google" id="ProtNLM"/>
    </source>
</evidence>
<keyword evidence="1" id="KW-0732">Signal</keyword>
<evidence type="ECO:0000313" key="2">
    <source>
        <dbReference type="Ensembl" id="ENSGWIP00000015047.1"/>
    </source>
</evidence>
<reference evidence="2" key="1">
    <citation type="submission" date="2020-06" db="EMBL/GenBank/DDBJ databases">
        <authorList>
            <consortium name="Wellcome Sanger Institute Data Sharing"/>
        </authorList>
    </citation>
    <scope>NUCLEOTIDE SEQUENCE [LARGE SCALE GENOMIC DNA]</scope>
</reference>
<reference evidence="2" key="3">
    <citation type="submission" date="2025-09" db="UniProtKB">
        <authorList>
            <consortium name="Ensembl"/>
        </authorList>
    </citation>
    <scope>IDENTIFICATION</scope>
</reference>
<evidence type="ECO:0000313" key="3">
    <source>
        <dbReference type="Proteomes" id="UP000694680"/>
    </source>
</evidence>
<dbReference type="Proteomes" id="UP000694680">
    <property type="component" value="Chromosome 4"/>
</dbReference>
<dbReference type="Ensembl" id="ENSGWIT00000016609.1">
    <property type="protein sequence ID" value="ENSGWIP00000015047.1"/>
    <property type="gene ID" value="ENSGWIG00000008436.1"/>
</dbReference>
<evidence type="ECO:0000256" key="1">
    <source>
        <dbReference type="SAM" id="SignalP"/>
    </source>
</evidence>
<feature type="chain" id="PRO_5034580886" description="Secreted protein" evidence="1">
    <location>
        <begin position="19"/>
        <end position="75"/>
    </location>
</feature>
<reference evidence="2" key="2">
    <citation type="submission" date="2025-08" db="UniProtKB">
        <authorList>
            <consortium name="Ensembl"/>
        </authorList>
    </citation>
    <scope>IDENTIFICATION</scope>
</reference>
<organism evidence="2 3">
    <name type="scientific">Gouania willdenowi</name>
    <name type="common">Blunt-snouted clingfish</name>
    <name type="synonym">Lepadogaster willdenowi</name>
    <dbReference type="NCBI Taxonomy" id="441366"/>
    <lineage>
        <taxon>Eukaryota</taxon>
        <taxon>Metazoa</taxon>
        <taxon>Chordata</taxon>
        <taxon>Craniata</taxon>
        <taxon>Vertebrata</taxon>
        <taxon>Euteleostomi</taxon>
        <taxon>Actinopterygii</taxon>
        <taxon>Neopterygii</taxon>
        <taxon>Teleostei</taxon>
        <taxon>Neoteleostei</taxon>
        <taxon>Acanthomorphata</taxon>
        <taxon>Ovalentaria</taxon>
        <taxon>Blenniimorphae</taxon>
        <taxon>Blenniiformes</taxon>
        <taxon>Gobiesocoidei</taxon>
        <taxon>Gobiesocidae</taxon>
        <taxon>Gobiesocinae</taxon>
        <taxon>Gouania</taxon>
    </lineage>
</organism>
<keyword evidence="3" id="KW-1185">Reference proteome</keyword>
<feature type="signal peptide" evidence="1">
    <location>
        <begin position="1"/>
        <end position="18"/>
    </location>
</feature>